<dbReference type="GO" id="GO:0030527">
    <property type="term" value="F:structural constituent of chromatin"/>
    <property type="evidence" value="ECO:0007669"/>
    <property type="project" value="InterPro"/>
</dbReference>
<evidence type="ECO:0008006" key="3">
    <source>
        <dbReference type="Google" id="ProtNLM"/>
    </source>
</evidence>
<dbReference type="Gene3D" id="4.10.520.10">
    <property type="entry name" value="IHF-like DNA-binding proteins"/>
    <property type="match status" value="1"/>
</dbReference>
<dbReference type="InterPro" id="IPR010992">
    <property type="entry name" value="IHF-like_DNA-bd_dom_sf"/>
</dbReference>
<dbReference type="EMBL" id="LAZR01003444">
    <property type="protein sequence ID" value="KKN18260.1"/>
    <property type="molecule type" value="Genomic_DNA"/>
</dbReference>
<gene>
    <name evidence="2" type="ORF">LCGC14_0957490</name>
</gene>
<comment type="caution">
    <text evidence="2">The sequence shown here is derived from an EMBL/GenBank/DDBJ whole genome shotgun (WGS) entry which is preliminary data.</text>
</comment>
<dbReference type="InterPro" id="IPR000119">
    <property type="entry name" value="Hist_DNA-bd"/>
</dbReference>
<name>A0A0F9NFH3_9ZZZZ</name>
<dbReference type="Pfam" id="PF00216">
    <property type="entry name" value="Bac_DNA_binding"/>
    <property type="match status" value="1"/>
</dbReference>
<dbReference type="GO" id="GO:0003677">
    <property type="term" value="F:DNA binding"/>
    <property type="evidence" value="ECO:0007669"/>
    <property type="project" value="UniProtKB-KW"/>
</dbReference>
<keyword evidence="1" id="KW-0238">DNA-binding</keyword>
<dbReference type="SUPFAM" id="SSF47729">
    <property type="entry name" value="IHF-like DNA-binding proteins"/>
    <property type="match status" value="1"/>
</dbReference>
<accession>A0A0F9NFH3</accession>
<protein>
    <recommendedName>
        <fullName evidence="3">Integration host factor subunit beta</fullName>
    </recommendedName>
</protein>
<organism evidence="2">
    <name type="scientific">marine sediment metagenome</name>
    <dbReference type="NCBI Taxonomy" id="412755"/>
    <lineage>
        <taxon>unclassified sequences</taxon>
        <taxon>metagenomes</taxon>
        <taxon>ecological metagenomes</taxon>
    </lineage>
</organism>
<reference evidence="2" key="1">
    <citation type="journal article" date="2015" name="Nature">
        <title>Complex archaea that bridge the gap between prokaryotes and eukaryotes.</title>
        <authorList>
            <person name="Spang A."/>
            <person name="Saw J.H."/>
            <person name="Jorgensen S.L."/>
            <person name="Zaremba-Niedzwiedzka K."/>
            <person name="Martijn J."/>
            <person name="Lind A.E."/>
            <person name="van Eijk R."/>
            <person name="Schleper C."/>
            <person name="Guy L."/>
            <person name="Ettema T.J."/>
        </authorList>
    </citation>
    <scope>NUCLEOTIDE SEQUENCE</scope>
</reference>
<proteinExistence type="predicted"/>
<evidence type="ECO:0000313" key="2">
    <source>
        <dbReference type="EMBL" id="KKN18260.1"/>
    </source>
</evidence>
<evidence type="ECO:0000256" key="1">
    <source>
        <dbReference type="ARBA" id="ARBA00023125"/>
    </source>
</evidence>
<dbReference type="PANTHER" id="PTHR33175:SF3">
    <property type="entry name" value="DNA-BINDING PROTEIN HU-BETA"/>
    <property type="match status" value="1"/>
</dbReference>
<dbReference type="PANTHER" id="PTHR33175">
    <property type="entry name" value="DNA-BINDING PROTEIN HU"/>
    <property type="match status" value="1"/>
</dbReference>
<dbReference type="AlphaFoldDB" id="A0A0F9NFH3"/>
<dbReference type="GO" id="GO:0005829">
    <property type="term" value="C:cytosol"/>
    <property type="evidence" value="ECO:0007669"/>
    <property type="project" value="TreeGrafter"/>
</dbReference>
<dbReference type="SMART" id="SM00411">
    <property type="entry name" value="BHL"/>
    <property type="match status" value="1"/>
</dbReference>
<sequence>MADKVKKAKKFSKKELLAAMSTIITDVLEIEVKPKDVKVIFAGMEELVIQKVKTGWKVDFFNLCFFEKKRTKARMGRNPATGEAIKIKARTKVKATLKKAFKNAVA</sequence>